<protein>
    <recommendedName>
        <fullName evidence="8">PA14 domain-containing protein</fullName>
    </recommendedName>
</protein>
<dbReference type="Gene3D" id="2.60.40.10">
    <property type="entry name" value="Immunoglobulins"/>
    <property type="match status" value="5"/>
</dbReference>
<dbReference type="CDD" id="cd00063">
    <property type="entry name" value="FN3"/>
    <property type="match status" value="1"/>
</dbReference>
<reference evidence="6" key="1">
    <citation type="journal article" date="2014" name="Int. J. Syst. Evol. Microbiol.">
        <title>Complete genome sequence of Corynebacterium casei LMG S-19264T (=DSM 44701T), isolated from a smear-ripened cheese.</title>
        <authorList>
            <consortium name="US DOE Joint Genome Institute (JGI-PGF)"/>
            <person name="Walter F."/>
            <person name="Albersmeier A."/>
            <person name="Kalinowski J."/>
            <person name="Ruckert C."/>
        </authorList>
    </citation>
    <scope>NUCLEOTIDE SEQUENCE</scope>
    <source>
        <strain evidence="6">JCM 4122</strain>
    </source>
</reference>
<dbReference type="PROSITE" id="PS50853">
    <property type="entry name" value="FN3"/>
    <property type="match status" value="2"/>
</dbReference>
<dbReference type="InterPro" id="IPR037524">
    <property type="entry name" value="PA14/GLEYA"/>
</dbReference>
<evidence type="ECO:0000259" key="4">
    <source>
        <dbReference type="PROSITE" id="PS50853"/>
    </source>
</evidence>
<evidence type="ECO:0000313" key="7">
    <source>
        <dbReference type="Proteomes" id="UP000632849"/>
    </source>
</evidence>
<keyword evidence="1" id="KW-0326">Glycosidase</keyword>
<dbReference type="Proteomes" id="UP000632849">
    <property type="component" value="Unassembled WGS sequence"/>
</dbReference>
<evidence type="ECO:0000256" key="3">
    <source>
        <dbReference type="SAM" id="SignalP"/>
    </source>
</evidence>
<keyword evidence="2" id="KW-0119">Carbohydrate metabolism</keyword>
<feature type="signal peptide" evidence="3">
    <location>
        <begin position="1"/>
        <end position="30"/>
    </location>
</feature>
<dbReference type="InterPro" id="IPR036116">
    <property type="entry name" value="FN3_sf"/>
</dbReference>
<proteinExistence type="predicted"/>
<reference evidence="6" key="2">
    <citation type="submission" date="2020-09" db="EMBL/GenBank/DDBJ databases">
        <authorList>
            <person name="Sun Q."/>
            <person name="Ohkuma M."/>
        </authorList>
    </citation>
    <scope>NUCLEOTIDE SEQUENCE</scope>
    <source>
        <strain evidence="6">JCM 4122</strain>
    </source>
</reference>
<dbReference type="SMART" id="SM00060">
    <property type="entry name" value="FN3"/>
    <property type="match status" value="4"/>
</dbReference>
<keyword evidence="7" id="KW-1185">Reference proteome</keyword>
<feature type="chain" id="PRO_5037219773" description="PA14 domain-containing protein" evidence="3">
    <location>
        <begin position="31"/>
        <end position="681"/>
    </location>
</feature>
<sequence>MITRPRPGALAVTAALVASGLLSAATPAAAAVTCASPQWKAEYYANTTLTGTPKLTTCDSAIAENYGYGDPAGVTLPKDNFSVRWTLTRDFGSGGPFTFTAEAQDGIRVSLDGIRKIDLWKNVSVTQKKTVNLTVPSGRHTIVVHYATWTGAANVKVSYAPVTSATVDKTRPLAPGAPNAWYDWADSARTYLSWPANKEMDLAGYHVYRRPSTATAWTRISGTAPVTGRTYTDQPPPTGQSYVYEVRARDKAGNESAGSADQRITSVDRTGPAAPTGLVVDTSAGTNALSWRVPASAVRYEVQAADQASGPYTVLAEVSAPSHVDLSSAPGVNRYYRVRAYDAADNPSAYSATANGDRIDRTPPPPPTGLTVHAYPGENIVYWTYSDVHDVSSSDPGSFRVYRSPGTVLDPAALTRLACADRSYTASGGRCTDRDMDQGRYYTYVVTAVDSTGNESLRSAPFTVRSGDRVAPGPVVDLRATPRADGALLTWKPPADDDIAGYSGWQGVTGENGTVAWSTCREGSADPLAMVCPGVPDGETVVYAVAAWDTSRNQLSLDGPDIAKVTAQELDVRPSVDVVDDWNLSGGMGWSDITTGAPSLSWSCFTAAACAEITGYRMSRWNAATSTYEPLHAGLLPTTGTRHTDTTALPGGTYFYTFQALRADGTVVATRVLSAVRPALV</sequence>
<evidence type="ECO:0008006" key="8">
    <source>
        <dbReference type="Google" id="ProtNLM"/>
    </source>
</evidence>
<dbReference type="SUPFAM" id="SSF49265">
    <property type="entry name" value="Fibronectin type III"/>
    <property type="match status" value="2"/>
</dbReference>
<keyword evidence="2" id="KW-0624">Polysaccharide degradation</keyword>
<dbReference type="RefSeq" id="WP_150229379.1">
    <property type="nucleotide sequence ID" value="NZ_BNBE01000001.1"/>
</dbReference>
<dbReference type="Pfam" id="PF07691">
    <property type="entry name" value="PA14"/>
    <property type="match status" value="1"/>
</dbReference>
<evidence type="ECO:0000256" key="1">
    <source>
        <dbReference type="ARBA" id="ARBA00023295"/>
    </source>
</evidence>
<gene>
    <name evidence="6" type="ORF">GCM10017667_26190</name>
</gene>
<dbReference type="GO" id="GO:0016798">
    <property type="term" value="F:hydrolase activity, acting on glycosyl bonds"/>
    <property type="evidence" value="ECO:0007669"/>
    <property type="project" value="UniProtKB-KW"/>
</dbReference>
<comment type="caution">
    <text evidence="6">The sequence shown here is derived from an EMBL/GenBank/DDBJ whole genome shotgun (WGS) entry which is preliminary data.</text>
</comment>
<organism evidence="6 7">
    <name type="scientific">Streptomyces filamentosus</name>
    <name type="common">Streptomyces roseosporus</name>
    <dbReference type="NCBI Taxonomy" id="67294"/>
    <lineage>
        <taxon>Bacteria</taxon>
        <taxon>Bacillati</taxon>
        <taxon>Actinomycetota</taxon>
        <taxon>Actinomycetes</taxon>
        <taxon>Kitasatosporales</taxon>
        <taxon>Streptomycetaceae</taxon>
        <taxon>Streptomyces</taxon>
    </lineage>
</organism>
<dbReference type="EMBL" id="BNBE01000001">
    <property type="protein sequence ID" value="GHF94814.1"/>
    <property type="molecule type" value="Genomic_DNA"/>
</dbReference>
<accession>A0A919BJA7</accession>
<dbReference type="InterPro" id="IPR003961">
    <property type="entry name" value="FN3_dom"/>
</dbReference>
<evidence type="ECO:0000256" key="2">
    <source>
        <dbReference type="ARBA" id="ARBA00023326"/>
    </source>
</evidence>
<dbReference type="GO" id="GO:0000272">
    <property type="term" value="P:polysaccharide catabolic process"/>
    <property type="evidence" value="ECO:0007669"/>
    <property type="project" value="UniProtKB-KW"/>
</dbReference>
<feature type="domain" description="Fibronectin type-III" evidence="4">
    <location>
        <begin position="174"/>
        <end position="269"/>
    </location>
</feature>
<dbReference type="SUPFAM" id="SSF56988">
    <property type="entry name" value="Anthrax protective antigen"/>
    <property type="match status" value="1"/>
</dbReference>
<keyword evidence="1" id="KW-0378">Hydrolase</keyword>
<keyword evidence="3" id="KW-0732">Signal</keyword>
<dbReference type="AlphaFoldDB" id="A0A919BJA7"/>
<dbReference type="GeneID" id="95660198"/>
<feature type="domain" description="PA14" evidence="5">
    <location>
        <begin position="34"/>
        <end position="177"/>
    </location>
</feature>
<evidence type="ECO:0000259" key="5">
    <source>
        <dbReference type="PROSITE" id="PS51820"/>
    </source>
</evidence>
<evidence type="ECO:0000313" key="6">
    <source>
        <dbReference type="EMBL" id="GHF94814.1"/>
    </source>
</evidence>
<feature type="domain" description="Fibronectin type-III" evidence="4">
    <location>
        <begin position="271"/>
        <end position="365"/>
    </location>
</feature>
<dbReference type="InterPro" id="IPR013783">
    <property type="entry name" value="Ig-like_fold"/>
</dbReference>
<dbReference type="PROSITE" id="PS51820">
    <property type="entry name" value="PA14"/>
    <property type="match status" value="1"/>
</dbReference>
<dbReference type="InterPro" id="IPR011658">
    <property type="entry name" value="PA14_dom"/>
</dbReference>
<dbReference type="Gene3D" id="3.90.182.10">
    <property type="entry name" value="Toxin - Anthrax Protective Antigen,domain 1"/>
    <property type="match status" value="1"/>
</dbReference>
<name>A0A919BJA7_STRFL</name>